<dbReference type="Proteomes" id="UP001152797">
    <property type="component" value="Unassembled WGS sequence"/>
</dbReference>
<dbReference type="EMBL" id="CAMXCT010000470">
    <property type="protein sequence ID" value="CAI3979260.1"/>
    <property type="molecule type" value="Genomic_DNA"/>
</dbReference>
<sequence>MAQLKPLSEKLQEIMETCEPLEIEGVMRALGVEQREQLLDVLTRLKEDPASGAAGSAAASSSGRPWKLRAGQVGTGDFFRGMAEQFRGAEQKQLREFDQRLDRELSRVRLAYAEAMQKEKEAFQQQLWQLSKEFISKEDVGEADNEARDPPEILGEEQLQSFREAAELNVQVAQLLSQQRSYLDQPKVQYCKARGSARVASRLEATALILKELLKRTENLQEYCHERLGALSCEFAPKNMAGLEFPLSNVRPAVETVKQVKQQLRFQHDCQSCVVKLCLTKEQVMEMQDDYLMMDYDLNQEVSLVLVDSLVANPLVRLLFEDAENKLYESVSGLSGSVDHPEDVQFVNTMGRTGVNITNRGCLILPKTVQLGEEWTISVWTLAPIDVADHTYRDLVDAPNSQELIAVILARGRLGNYNSNSFIEGFSARDLSPGWHHICVVASGRCTTYYVDGCSLGVKRGRARGTIGVVGNSRTCHEAWGYMSDFAIFGVSADAQQVKGLYEAGAPLTLRSETEETWQAAIARQNAEFSDSLSEFGSGSDYSDFQ</sequence>
<keyword evidence="3" id="KW-1185">Reference proteome</keyword>
<dbReference type="EMBL" id="CAMXCT020000470">
    <property type="protein sequence ID" value="CAL1132635.1"/>
    <property type="molecule type" value="Genomic_DNA"/>
</dbReference>
<dbReference type="AlphaFoldDB" id="A0A9P1BTR4"/>
<reference evidence="1" key="1">
    <citation type="submission" date="2022-10" db="EMBL/GenBank/DDBJ databases">
        <authorList>
            <person name="Chen Y."/>
            <person name="Dougan E. K."/>
            <person name="Chan C."/>
            <person name="Rhodes N."/>
            <person name="Thang M."/>
        </authorList>
    </citation>
    <scope>NUCLEOTIDE SEQUENCE</scope>
</reference>
<name>A0A9P1BTR4_9DINO</name>
<organism evidence="1">
    <name type="scientific">Cladocopium goreaui</name>
    <dbReference type="NCBI Taxonomy" id="2562237"/>
    <lineage>
        <taxon>Eukaryota</taxon>
        <taxon>Sar</taxon>
        <taxon>Alveolata</taxon>
        <taxon>Dinophyceae</taxon>
        <taxon>Suessiales</taxon>
        <taxon>Symbiodiniaceae</taxon>
        <taxon>Cladocopium</taxon>
    </lineage>
</organism>
<evidence type="ECO:0000313" key="1">
    <source>
        <dbReference type="EMBL" id="CAI3979260.1"/>
    </source>
</evidence>
<accession>A0A9P1BTR4</accession>
<dbReference type="SUPFAM" id="SSF49899">
    <property type="entry name" value="Concanavalin A-like lectins/glucanases"/>
    <property type="match status" value="1"/>
</dbReference>
<evidence type="ECO:0000313" key="3">
    <source>
        <dbReference type="Proteomes" id="UP001152797"/>
    </source>
</evidence>
<dbReference type="InterPro" id="IPR013320">
    <property type="entry name" value="ConA-like_dom_sf"/>
</dbReference>
<proteinExistence type="predicted"/>
<gene>
    <name evidence="1" type="ORF">C1SCF055_LOCUS7226</name>
</gene>
<dbReference type="OrthoDB" id="418083at2759"/>
<protein>
    <submittedName>
        <fullName evidence="2">LamG-like jellyroll fold domain-containing protein</fullName>
    </submittedName>
</protein>
<comment type="caution">
    <text evidence="1">The sequence shown here is derived from an EMBL/GenBank/DDBJ whole genome shotgun (WGS) entry which is preliminary data.</text>
</comment>
<reference evidence="2 3" key="2">
    <citation type="submission" date="2024-05" db="EMBL/GenBank/DDBJ databases">
        <authorList>
            <person name="Chen Y."/>
            <person name="Shah S."/>
            <person name="Dougan E. K."/>
            <person name="Thang M."/>
            <person name="Chan C."/>
        </authorList>
    </citation>
    <scope>NUCLEOTIDE SEQUENCE [LARGE SCALE GENOMIC DNA]</scope>
</reference>
<dbReference type="Gene3D" id="2.60.120.200">
    <property type="match status" value="1"/>
</dbReference>
<dbReference type="EMBL" id="CAMXCT030000470">
    <property type="protein sequence ID" value="CAL4766572.1"/>
    <property type="molecule type" value="Genomic_DNA"/>
</dbReference>
<evidence type="ECO:0000313" key="2">
    <source>
        <dbReference type="EMBL" id="CAL4766572.1"/>
    </source>
</evidence>